<dbReference type="NCBIfam" id="TIGR00679">
    <property type="entry name" value="hpr-ser"/>
    <property type="match status" value="1"/>
</dbReference>
<keyword evidence="10" id="KW-0479">Metal-binding</keyword>
<dbReference type="Gene3D" id="3.40.1390.20">
    <property type="entry name" value="HprK N-terminal domain-like"/>
    <property type="match status" value="1"/>
</dbReference>
<dbReference type="InterPro" id="IPR011104">
    <property type="entry name" value="Hpr_kin/Pase_C"/>
</dbReference>
<dbReference type="Pfam" id="PF02603">
    <property type="entry name" value="Hpr_kinase_N"/>
    <property type="match status" value="1"/>
</dbReference>
<evidence type="ECO:0000256" key="3">
    <source>
        <dbReference type="ARBA" id="ARBA00022527"/>
    </source>
</evidence>
<comment type="miscellaneous">
    <text evidence="10">Both phosphorylation and phosphorolysis are carried out by the same active site and suggest a common mechanism for both reactions.</text>
</comment>
<proteinExistence type="inferred from homology"/>
<feature type="active site" evidence="10">
    <location>
        <position position="247"/>
    </location>
</feature>
<gene>
    <name evidence="10 13" type="primary">hprK</name>
    <name evidence="13" type="ORF">T23_02390</name>
</gene>
<dbReference type="HAMAP" id="MF_01249">
    <property type="entry name" value="HPr_kinase"/>
    <property type="match status" value="1"/>
</dbReference>
<keyword evidence="10" id="KW-0460">Magnesium</keyword>
<accession>A0ABN6Z8F9</accession>
<evidence type="ECO:0000256" key="8">
    <source>
        <dbReference type="ARBA" id="ARBA00023268"/>
    </source>
</evidence>
<keyword evidence="14" id="KW-1185">Reference proteome</keyword>
<dbReference type="InterPro" id="IPR003755">
    <property type="entry name" value="HPr(Ser)_kin/Pase"/>
</dbReference>
<evidence type="ECO:0000256" key="2">
    <source>
        <dbReference type="ARBA" id="ARBA00006883"/>
    </source>
</evidence>
<evidence type="ECO:0000256" key="9">
    <source>
        <dbReference type="ARBA" id="ARBA00047657"/>
    </source>
</evidence>
<dbReference type="InterPro" id="IPR027417">
    <property type="entry name" value="P-loop_NTPase"/>
</dbReference>
<comment type="catalytic activity">
    <reaction evidence="1 10">
        <text>[HPr protein]-L-serine + ATP = [HPr protein]-O-phospho-L-serine + ADP + H(+)</text>
        <dbReference type="Rhea" id="RHEA:46600"/>
        <dbReference type="Rhea" id="RHEA-COMP:11602"/>
        <dbReference type="Rhea" id="RHEA-COMP:11603"/>
        <dbReference type="ChEBI" id="CHEBI:15378"/>
        <dbReference type="ChEBI" id="CHEBI:29999"/>
        <dbReference type="ChEBI" id="CHEBI:30616"/>
        <dbReference type="ChEBI" id="CHEBI:83421"/>
        <dbReference type="ChEBI" id="CHEBI:456216"/>
    </reaction>
</comment>
<evidence type="ECO:0000256" key="5">
    <source>
        <dbReference type="ARBA" id="ARBA00022741"/>
    </source>
</evidence>
<keyword evidence="7 10" id="KW-0067">ATP-binding</keyword>
<dbReference type="PANTHER" id="PTHR30305">
    <property type="entry name" value="PROTEIN YJDM-RELATED"/>
    <property type="match status" value="1"/>
</dbReference>
<dbReference type="EC" id="2.7.4.-" evidence="10"/>
<evidence type="ECO:0000259" key="11">
    <source>
        <dbReference type="Pfam" id="PF02603"/>
    </source>
</evidence>
<dbReference type="PANTHER" id="PTHR30305:SF1">
    <property type="entry name" value="HPR KINASE_PHOSPHORYLASE"/>
    <property type="match status" value="1"/>
</dbReference>
<comment type="subunit">
    <text evidence="10">Homohexamer.</text>
</comment>
<feature type="binding site" evidence="10">
    <location>
        <position position="206"/>
    </location>
    <ligand>
        <name>Mg(2+)</name>
        <dbReference type="ChEBI" id="CHEBI:18420"/>
    </ligand>
</feature>
<comment type="function">
    <text evidence="10">Catalyzes the ATP- as well as the pyrophosphate-dependent phosphorylation of a specific serine residue in HPr, a phosphocarrier protein of the phosphoenolpyruvate-dependent sugar phosphotransferase system (PTS). HprK/P also catalyzes the pyrophosphate-producing, inorganic phosphate-dependent dephosphorylation (phosphorolysis) of seryl-phosphorylated HPr (P-Ser-HPr). The two antagonistic activities of HprK/P are regulated by several intracellular metabolites, which change their concentration in response to the absence or presence of rapidly metabolisable carbon sources (glucose, fructose, etc.) in the growth medium. Therefore, by controlling the phosphorylation state of HPr, HPrK/P is a sensor enzyme that plays a major role in the regulation of carbon metabolism and sugar transport: it mediates carbon catabolite repression (CCR), and regulates PTS-catalyzed carbohydrate uptake and inducer exclusion.</text>
</comment>
<evidence type="ECO:0000313" key="13">
    <source>
        <dbReference type="EMBL" id="BEH90137.1"/>
    </source>
</evidence>
<evidence type="ECO:0000256" key="1">
    <source>
        <dbReference type="ARBA" id="ARBA00001120"/>
    </source>
</evidence>
<comment type="catalytic activity">
    <reaction evidence="9 10">
        <text>[HPr protein]-O-phospho-L-serine + phosphate + H(+) = [HPr protein]-L-serine + diphosphate</text>
        <dbReference type="Rhea" id="RHEA:46604"/>
        <dbReference type="Rhea" id="RHEA-COMP:11602"/>
        <dbReference type="Rhea" id="RHEA-COMP:11603"/>
        <dbReference type="ChEBI" id="CHEBI:15378"/>
        <dbReference type="ChEBI" id="CHEBI:29999"/>
        <dbReference type="ChEBI" id="CHEBI:33019"/>
        <dbReference type="ChEBI" id="CHEBI:43474"/>
        <dbReference type="ChEBI" id="CHEBI:83421"/>
    </reaction>
</comment>
<evidence type="ECO:0000256" key="6">
    <source>
        <dbReference type="ARBA" id="ARBA00022777"/>
    </source>
</evidence>
<dbReference type="InterPro" id="IPR028979">
    <property type="entry name" value="Ser_kin/Pase_Hpr-like_N_sf"/>
</dbReference>
<dbReference type="SUPFAM" id="SSF75138">
    <property type="entry name" value="HprK N-terminal domain-like"/>
    <property type="match status" value="1"/>
</dbReference>
<evidence type="ECO:0000256" key="10">
    <source>
        <dbReference type="HAMAP-Rule" id="MF_01249"/>
    </source>
</evidence>
<comment type="similarity">
    <text evidence="2 10">Belongs to the HPrK/P family.</text>
</comment>
<comment type="domain">
    <text evidence="10">The Walker A ATP-binding motif also binds Pi and PPi.</text>
</comment>
<feature type="binding site" evidence="10">
    <location>
        <position position="164"/>
    </location>
    <ligand>
        <name>Mg(2+)</name>
        <dbReference type="ChEBI" id="CHEBI:18420"/>
    </ligand>
</feature>
<evidence type="ECO:0000259" key="12">
    <source>
        <dbReference type="Pfam" id="PF07475"/>
    </source>
</evidence>
<feature type="region of interest" description="Important for the catalytic mechanism of both phosphorylation and dephosphorylation" evidence="10">
    <location>
        <begin position="205"/>
        <end position="214"/>
    </location>
</feature>
<dbReference type="Pfam" id="PF07475">
    <property type="entry name" value="Hpr_kinase_C"/>
    <property type="match status" value="1"/>
</dbReference>
<evidence type="ECO:0000256" key="7">
    <source>
        <dbReference type="ARBA" id="ARBA00022840"/>
    </source>
</evidence>
<dbReference type="EC" id="2.7.11.-" evidence="10"/>
<dbReference type="Gene3D" id="3.40.50.300">
    <property type="entry name" value="P-loop containing nucleotide triphosphate hydrolases"/>
    <property type="match status" value="1"/>
</dbReference>
<keyword evidence="4 10" id="KW-0808">Transferase</keyword>
<keyword evidence="3 10" id="KW-0723">Serine/threonine-protein kinase</keyword>
<protein>
    <recommendedName>
        <fullName evidence="10">HPr kinase/phosphorylase</fullName>
        <shortName evidence="10">HPrK/P</shortName>
        <ecNumber evidence="10">2.7.11.-</ecNumber>
        <ecNumber evidence="10">2.7.4.-</ecNumber>
    </recommendedName>
    <alternativeName>
        <fullName evidence="10">HPr(Ser) kinase/phosphorylase</fullName>
    </alternativeName>
</protein>
<dbReference type="SUPFAM" id="SSF53795">
    <property type="entry name" value="PEP carboxykinase-like"/>
    <property type="match status" value="1"/>
</dbReference>
<feature type="active site" evidence="10">
    <location>
        <position position="163"/>
    </location>
</feature>
<dbReference type="Proteomes" id="UP001432099">
    <property type="component" value="Chromosome"/>
</dbReference>
<feature type="active site" description="Proton acceptor; for phosphorylation activity. Proton donor; for dephosphorylation activity" evidence="10">
    <location>
        <position position="181"/>
    </location>
</feature>
<keyword evidence="10" id="KW-0119">Carbohydrate metabolism</keyword>
<feature type="domain" description="HPr kinase/phosphorylase C-terminal" evidence="12">
    <location>
        <begin position="134"/>
        <end position="302"/>
    </location>
</feature>
<evidence type="ECO:0000313" key="14">
    <source>
        <dbReference type="Proteomes" id="UP001432099"/>
    </source>
</evidence>
<feature type="region of interest" description="Important for the catalytic mechanism of dephosphorylation" evidence="10">
    <location>
        <begin position="268"/>
        <end position="273"/>
    </location>
</feature>
<dbReference type="EMBL" id="AP028127">
    <property type="protein sequence ID" value="BEH90137.1"/>
    <property type="molecule type" value="Genomic_DNA"/>
</dbReference>
<comment type="cofactor">
    <cofactor evidence="10">
        <name>Mg(2+)</name>
        <dbReference type="ChEBI" id="CHEBI:18420"/>
    </cofactor>
</comment>
<organism evidence="13 14">
    <name type="scientific">Turicibacter faecis</name>
    <dbReference type="NCBI Taxonomy" id="2963365"/>
    <lineage>
        <taxon>Bacteria</taxon>
        <taxon>Bacillati</taxon>
        <taxon>Bacillota</taxon>
        <taxon>Erysipelotrichia</taxon>
        <taxon>Erysipelotrichales</taxon>
        <taxon>Turicibacteraceae</taxon>
        <taxon>Turicibacter</taxon>
    </lineage>
</organism>
<dbReference type="GO" id="GO:0016301">
    <property type="term" value="F:kinase activity"/>
    <property type="evidence" value="ECO:0007669"/>
    <property type="project" value="UniProtKB-KW"/>
</dbReference>
<dbReference type="CDD" id="cd01918">
    <property type="entry name" value="HprK_C"/>
    <property type="match status" value="1"/>
</dbReference>
<name>A0ABN6Z8F9_9FIRM</name>
<feature type="active site" evidence="10">
    <location>
        <position position="142"/>
    </location>
</feature>
<keyword evidence="6 10" id="KW-0418">Kinase</keyword>
<keyword evidence="8 10" id="KW-0511">Multifunctional enzyme</keyword>
<dbReference type="InterPro" id="IPR011126">
    <property type="entry name" value="Hpr_kin/Pase_Hpr_N"/>
</dbReference>
<comment type="caution">
    <text evidence="10">Lacks conserved residue(s) required for the propagation of feature annotation.</text>
</comment>
<sequence length="313" mass="35402">MMNVVTVEDLVAELELEIVTGKDKLNRPITEQMLSRPGMELTGVVEYFRDSAKRRVQIIGTKEWLYLESLDSEVRRERARVLFTEETPVIVFSKNFNIPQEMIELSEETGVPLLRSAKETTVLFTSISNYLEEALSPIESVHGVLVDVNGIGVLITGKSSIGKSETALELIHRGHQLIADDRVDIFEKEPGLVVGRAPELLQQFIEVRGIGIINVVEMFGARAYRHKKRVTLMIELEDWNNEKIYNRIGLSDETTRLFNTDIPKITIPVRPGRSIASLIEVAAMNHRLKVMGYNAAEAFTNQLNQFIQSKSNH</sequence>
<reference evidence="13" key="1">
    <citation type="journal article" date="2024" name="Int. J. Syst. Evol. Microbiol.">
        <title>Turicibacter faecis sp. nov., isolated from faeces of heart failure mouse model.</title>
        <authorList>
            <person name="Imamura Y."/>
            <person name="Motooka D."/>
            <person name="Nakajima Y."/>
            <person name="Ito S."/>
            <person name="Kitakaze M."/>
            <person name="Iida T."/>
            <person name="Nakamura S."/>
        </authorList>
    </citation>
    <scope>NUCLEOTIDE SEQUENCE</scope>
    <source>
        <strain evidence="13">TC023</strain>
    </source>
</reference>
<evidence type="ECO:0000256" key="4">
    <source>
        <dbReference type="ARBA" id="ARBA00022679"/>
    </source>
</evidence>
<feature type="domain" description="HPr(Ser) kinase/phosphorylase N-terminal" evidence="11">
    <location>
        <begin position="5"/>
        <end position="131"/>
    </location>
</feature>
<keyword evidence="5 10" id="KW-0547">Nucleotide-binding</keyword>